<dbReference type="RefSeq" id="WP_379030102.1">
    <property type="nucleotide sequence ID" value="NZ_JBHTLN010000001.1"/>
</dbReference>
<dbReference type="SUPFAM" id="SSF51905">
    <property type="entry name" value="FAD/NAD(P)-binding domain"/>
    <property type="match status" value="1"/>
</dbReference>
<comment type="cofactor">
    <cofactor evidence="2 9">
        <name>FAD</name>
        <dbReference type="ChEBI" id="CHEBI:57692"/>
    </cofactor>
</comment>
<organism evidence="10 11">
    <name type="scientific">Methylophilus flavus</name>
    <dbReference type="NCBI Taxonomy" id="640084"/>
    <lineage>
        <taxon>Bacteria</taxon>
        <taxon>Pseudomonadati</taxon>
        <taxon>Pseudomonadota</taxon>
        <taxon>Betaproteobacteria</taxon>
        <taxon>Nitrosomonadales</taxon>
        <taxon>Methylophilaceae</taxon>
        <taxon>Methylophilus</taxon>
    </lineage>
</organism>
<evidence type="ECO:0000256" key="6">
    <source>
        <dbReference type="ARBA" id="ARBA00022630"/>
    </source>
</evidence>
<evidence type="ECO:0000256" key="2">
    <source>
        <dbReference type="ARBA" id="ARBA00001974"/>
    </source>
</evidence>
<dbReference type="NCBIfam" id="NF003605">
    <property type="entry name" value="PRK05257.1-4"/>
    <property type="match status" value="1"/>
</dbReference>
<comment type="catalytic activity">
    <reaction evidence="1 9">
        <text>(S)-malate + a quinone = a quinol + oxaloacetate</text>
        <dbReference type="Rhea" id="RHEA:46012"/>
        <dbReference type="ChEBI" id="CHEBI:15589"/>
        <dbReference type="ChEBI" id="CHEBI:16452"/>
        <dbReference type="ChEBI" id="CHEBI:24646"/>
        <dbReference type="ChEBI" id="CHEBI:132124"/>
        <dbReference type="EC" id="1.1.5.4"/>
    </reaction>
</comment>
<evidence type="ECO:0000313" key="10">
    <source>
        <dbReference type="EMBL" id="MFD1121386.1"/>
    </source>
</evidence>
<accession>A0ABW3PBG4</accession>
<evidence type="ECO:0000256" key="5">
    <source>
        <dbReference type="ARBA" id="ARBA00022532"/>
    </source>
</evidence>
<dbReference type="EC" id="1.1.5.4" evidence="9"/>
<dbReference type="NCBIfam" id="NF009875">
    <property type="entry name" value="PRK13339.1"/>
    <property type="match status" value="1"/>
</dbReference>
<dbReference type="NCBIfam" id="NF003603">
    <property type="entry name" value="PRK05257.1-1"/>
    <property type="match status" value="1"/>
</dbReference>
<dbReference type="GO" id="GO:0008924">
    <property type="term" value="F:L-malate dehydrogenase (quinone) activity"/>
    <property type="evidence" value="ECO:0007669"/>
    <property type="project" value="UniProtKB-EC"/>
</dbReference>
<dbReference type="EMBL" id="JBHTLN010000001">
    <property type="protein sequence ID" value="MFD1121386.1"/>
    <property type="molecule type" value="Genomic_DNA"/>
</dbReference>
<gene>
    <name evidence="9 10" type="primary">mqo</name>
    <name evidence="10" type="ORF">ACFQ2T_02635</name>
</gene>
<evidence type="ECO:0000256" key="7">
    <source>
        <dbReference type="ARBA" id="ARBA00022827"/>
    </source>
</evidence>
<dbReference type="NCBIfam" id="TIGR01320">
    <property type="entry name" value="mal_quin_oxido"/>
    <property type="match status" value="1"/>
</dbReference>
<dbReference type="NCBIfam" id="NF003611">
    <property type="entry name" value="PRK05257.3-2"/>
    <property type="match status" value="1"/>
</dbReference>
<keyword evidence="8 9" id="KW-0560">Oxidoreductase</keyword>
<evidence type="ECO:0000256" key="1">
    <source>
        <dbReference type="ARBA" id="ARBA00001139"/>
    </source>
</evidence>
<protein>
    <recommendedName>
        <fullName evidence="9">Probable malate:quinone oxidoreductase</fullName>
        <ecNumber evidence="9">1.1.5.4</ecNumber>
    </recommendedName>
    <alternativeName>
        <fullName evidence="9">MQO</fullName>
    </alternativeName>
    <alternativeName>
        <fullName evidence="9">Malate dehydrogenase [quinone]</fullName>
    </alternativeName>
</protein>
<dbReference type="InterPro" id="IPR036188">
    <property type="entry name" value="FAD/NAD-bd_sf"/>
</dbReference>
<dbReference type="Gene3D" id="3.30.9.10">
    <property type="entry name" value="D-Amino Acid Oxidase, subunit A, domain 2"/>
    <property type="match status" value="1"/>
</dbReference>
<dbReference type="Gene3D" id="3.50.50.60">
    <property type="entry name" value="FAD/NAD(P)-binding domain"/>
    <property type="match status" value="1"/>
</dbReference>
<dbReference type="NCBIfam" id="NF003613">
    <property type="entry name" value="PRK05257.3-4"/>
    <property type="match status" value="1"/>
</dbReference>
<dbReference type="InterPro" id="IPR006231">
    <property type="entry name" value="MQO"/>
</dbReference>
<keyword evidence="5 9" id="KW-0816">Tricarboxylic acid cycle</keyword>
<dbReference type="HAMAP" id="MF_00212">
    <property type="entry name" value="MQO"/>
    <property type="match status" value="1"/>
</dbReference>
<keyword evidence="11" id="KW-1185">Reference proteome</keyword>
<keyword evidence="6 9" id="KW-0285">Flavoprotein</keyword>
<dbReference type="Proteomes" id="UP001597206">
    <property type="component" value="Unassembled WGS sequence"/>
</dbReference>
<evidence type="ECO:0000313" key="11">
    <source>
        <dbReference type="Proteomes" id="UP001597206"/>
    </source>
</evidence>
<reference evidence="11" key="1">
    <citation type="journal article" date="2019" name="Int. J. Syst. Evol. Microbiol.">
        <title>The Global Catalogue of Microorganisms (GCM) 10K type strain sequencing project: providing services to taxonomists for standard genome sequencing and annotation.</title>
        <authorList>
            <consortium name="The Broad Institute Genomics Platform"/>
            <consortium name="The Broad Institute Genome Sequencing Center for Infectious Disease"/>
            <person name="Wu L."/>
            <person name="Ma J."/>
        </authorList>
    </citation>
    <scope>NUCLEOTIDE SEQUENCE [LARGE SCALE GENOMIC DNA]</scope>
    <source>
        <strain evidence="11">CCUG 58411</strain>
    </source>
</reference>
<comment type="caution">
    <text evidence="10">The sequence shown here is derived from an EMBL/GenBank/DDBJ whole genome shotgun (WGS) entry which is preliminary data.</text>
</comment>
<dbReference type="PANTHER" id="PTHR43104">
    <property type="entry name" value="L-2-HYDROXYGLUTARATE DEHYDROGENASE, MITOCHONDRIAL"/>
    <property type="match status" value="1"/>
</dbReference>
<comment type="similarity">
    <text evidence="4 9">Belongs to the MQO family.</text>
</comment>
<sequence length="516" mass="56819">MRGGIMIVRLTFKRLTTRNSHTMTTNHIDVLLVGGGIMSATLAILLHRLDPDLHICMVEKLDDVALESSDALNNAGTGHAGYCELNYTPKNKNGGIEIRRALEINAAFEVSLQCWSTLVKEGVLNAADFIQRVPHLSAVWGEQNSAFLRQRHALLKAHPLFAEMQWSNKPATLTDWMPLMMAGRQQTDHMSATHVAHGSDVNFGALTRQLVAYLKTRANFTLLTQSRVSKLKQQPKHNAWQVHIQNLVSGQSQSYHANFVFLGAGGGALPLLQQSGIAEAQGYGGFPVSGQWLICNNPALINKHHAKVYSQAAVGAPPMSVPHLDTRMIQGKPALLFGPYAGFTTRFLKQGSRFDLAKSVKFRNIKSLLGVCRHNVDLTKYLVKEVFQGHEKRMDALRVFMPEANSRDWTLAHAGQRVQIIKHCHQHWGKLEFGTEIVASADGSLAALLGASPGASVSVKAMLDVLERCFGSRMQSQAWQDTLKSLIPSYGESLIDDAALLARVRRDTLTTLNLSS</sequence>
<dbReference type="NCBIfam" id="NF003606">
    <property type="entry name" value="PRK05257.2-1"/>
    <property type="match status" value="1"/>
</dbReference>
<dbReference type="PANTHER" id="PTHR43104:SF2">
    <property type="entry name" value="L-2-HYDROXYGLUTARATE DEHYDROGENASE, MITOCHONDRIAL"/>
    <property type="match status" value="1"/>
</dbReference>
<comment type="pathway">
    <text evidence="3 9">Carbohydrate metabolism; tricarboxylic acid cycle; oxaloacetate from (S)-malate (quinone route): step 1/1.</text>
</comment>
<proteinExistence type="inferred from homology"/>
<dbReference type="Pfam" id="PF06039">
    <property type="entry name" value="Mqo"/>
    <property type="match status" value="1"/>
</dbReference>
<keyword evidence="7 9" id="KW-0274">FAD</keyword>
<evidence type="ECO:0000256" key="4">
    <source>
        <dbReference type="ARBA" id="ARBA00006389"/>
    </source>
</evidence>
<evidence type="ECO:0000256" key="3">
    <source>
        <dbReference type="ARBA" id="ARBA00005012"/>
    </source>
</evidence>
<name>A0ABW3PBG4_9PROT</name>
<evidence type="ECO:0000256" key="9">
    <source>
        <dbReference type="HAMAP-Rule" id="MF_00212"/>
    </source>
</evidence>
<evidence type="ECO:0000256" key="8">
    <source>
        <dbReference type="ARBA" id="ARBA00023002"/>
    </source>
</evidence>